<dbReference type="InterPro" id="IPR007110">
    <property type="entry name" value="Ig-like_dom"/>
</dbReference>
<keyword evidence="10" id="KW-1185">Reference proteome</keyword>
<dbReference type="PROSITE" id="PS50835">
    <property type="entry name" value="IG_LIKE"/>
    <property type="match status" value="1"/>
</dbReference>
<evidence type="ECO:0000256" key="1">
    <source>
        <dbReference type="ARBA" id="ARBA00022729"/>
    </source>
</evidence>
<evidence type="ECO:0000256" key="6">
    <source>
        <dbReference type="ARBA" id="ARBA00043266"/>
    </source>
</evidence>
<keyword evidence="2" id="KW-0391">Immunity</keyword>
<keyword evidence="5" id="KW-0393">Immunoglobulin domain</keyword>
<dbReference type="SMR" id="A0A5F9D7N0"/>
<feature type="domain" description="Ig-like" evidence="8">
    <location>
        <begin position="23"/>
        <end position="129"/>
    </location>
</feature>
<dbReference type="InterPro" id="IPR036179">
    <property type="entry name" value="Ig-like_dom_sf"/>
</dbReference>
<dbReference type="InParanoid" id="A0A5F9D7N0"/>
<accession>A0A5F9D7N0</accession>
<dbReference type="SUPFAM" id="SSF48726">
    <property type="entry name" value="Immunoglobulin"/>
    <property type="match status" value="1"/>
</dbReference>
<evidence type="ECO:0000256" key="7">
    <source>
        <dbReference type="SAM" id="SignalP"/>
    </source>
</evidence>
<dbReference type="InterPro" id="IPR013106">
    <property type="entry name" value="Ig_V-set"/>
</dbReference>
<dbReference type="Proteomes" id="UP000001811">
    <property type="component" value="Chromosome 17"/>
</dbReference>
<dbReference type="InterPro" id="IPR003599">
    <property type="entry name" value="Ig_sub"/>
</dbReference>
<evidence type="ECO:0000313" key="9">
    <source>
        <dbReference type="Ensembl" id="ENSOCUP00000041853.1"/>
    </source>
</evidence>
<dbReference type="GO" id="GO:0042101">
    <property type="term" value="C:T cell receptor complex"/>
    <property type="evidence" value="ECO:0007669"/>
    <property type="project" value="UniProtKB-KW"/>
</dbReference>
<keyword evidence="1 7" id="KW-0732">Signal</keyword>
<organism evidence="9 10">
    <name type="scientific">Oryctolagus cuniculus</name>
    <name type="common">Rabbit</name>
    <dbReference type="NCBI Taxonomy" id="9986"/>
    <lineage>
        <taxon>Eukaryota</taxon>
        <taxon>Metazoa</taxon>
        <taxon>Chordata</taxon>
        <taxon>Craniata</taxon>
        <taxon>Vertebrata</taxon>
        <taxon>Euteleostomi</taxon>
        <taxon>Mammalia</taxon>
        <taxon>Eutheria</taxon>
        <taxon>Euarchontoglires</taxon>
        <taxon>Glires</taxon>
        <taxon>Lagomorpha</taxon>
        <taxon>Leporidae</taxon>
        <taxon>Oryctolagus</taxon>
    </lineage>
</organism>
<reference evidence="9" key="3">
    <citation type="submission" date="2025-09" db="UniProtKB">
        <authorList>
            <consortium name="Ensembl"/>
        </authorList>
    </citation>
    <scope>IDENTIFICATION</scope>
    <source>
        <strain evidence="9">Thorbecke</strain>
    </source>
</reference>
<evidence type="ECO:0000256" key="2">
    <source>
        <dbReference type="ARBA" id="ARBA00022859"/>
    </source>
</evidence>
<dbReference type="AlphaFoldDB" id="A0A5F9D7N0"/>
<dbReference type="EMBL" id="AAGW02024190">
    <property type="status" value="NOT_ANNOTATED_CDS"/>
    <property type="molecule type" value="Genomic_DNA"/>
</dbReference>
<keyword evidence="4" id="KW-0675">Receptor</keyword>
<dbReference type="Gene3D" id="2.60.40.10">
    <property type="entry name" value="Immunoglobulins"/>
    <property type="match status" value="1"/>
</dbReference>
<dbReference type="EMBL" id="AAGW02024189">
    <property type="status" value="NOT_ANNOTATED_CDS"/>
    <property type="molecule type" value="Genomic_DNA"/>
</dbReference>
<feature type="chain" id="PRO_5023896154" description="Ig-like domain-containing protein" evidence="7">
    <location>
        <begin position="22"/>
        <end position="137"/>
    </location>
</feature>
<evidence type="ECO:0000256" key="5">
    <source>
        <dbReference type="ARBA" id="ARBA00023319"/>
    </source>
</evidence>
<dbReference type="EMBL" id="AAGW02024188">
    <property type="status" value="NOT_ANNOTATED_CDS"/>
    <property type="molecule type" value="Genomic_DNA"/>
</dbReference>
<evidence type="ECO:0000256" key="4">
    <source>
        <dbReference type="ARBA" id="ARBA00023170"/>
    </source>
</evidence>
<evidence type="ECO:0000256" key="3">
    <source>
        <dbReference type="ARBA" id="ARBA00023130"/>
    </source>
</evidence>
<reference evidence="9 10" key="1">
    <citation type="journal article" date="2011" name="Nature">
        <title>A high-resolution map of human evolutionary constraint using 29 mammals.</title>
        <authorList>
            <person name="Lindblad-Toh K."/>
            <person name="Garber M."/>
            <person name="Zuk O."/>
            <person name="Lin M.F."/>
            <person name="Parker B.J."/>
            <person name="Washietl S."/>
            <person name="Kheradpour P."/>
            <person name="Ernst J."/>
            <person name="Jordan G."/>
            <person name="Mauceli E."/>
            <person name="Ward L.D."/>
            <person name="Lowe C.B."/>
            <person name="Holloway A.K."/>
            <person name="Clamp M."/>
            <person name="Gnerre S."/>
            <person name="Alfoldi J."/>
            <person name="Beal K."/>
            <person name="Chang J."/>
            <person name="Clawson H."/>
            <person name="Cuff J."/>
            <person name="Di Palma F."/>
            <person name="Fitzgerald S."/>
            <person name="Flicek P."/>
            <person name="Guttman M."/>
            <person name="Hubisz M.J."/>
            <person name="Jaffe D.B."/>
            <person name="Jungreis I."/>
            <person name="Kent W.J."/>
            <person name="Kostka D."/>
            <person name="Lara M."/>
            <person name="Martins A.L."/>
            <person name="Massingham T."/>
            <person name="Moltke I."/>
            <person name="Raney B.J."/>
            <person name="Rasmussen M.D."/>
            <person name="Robinson J."/>
            <person name="Stark A."/>
            <person name="Vilella A.J."/>
            <person name="Wen J."/>
            <person name="Xie X."/>
            <person name="Zody M.C."/>
            <person name="Baldwin J."/>
            <person name="Bloom T."/>
            <person name="Chin C.W."/>
            <person name="Heiman D."/>
            <person name="Nicol R."/>
            <person name="Nusbaum C."/>
            <person name="Young S."/>
            <person name="Wilkinson J."/>
            <person name="Worley K.C."/>
            <person name="Kovar C.L."/>
            <person name="Muzny D.M."/>
            <person name="Gibbs R.A."/>
            <person name="Cree A."/>
            <person name="Dihn H.H."/>
            <person name="Fowler G."/>
            <person name="Jhangiani S."/>
            <person name="Joshi V."/>
            <person name="Lee S."/>
            <person name="Lewis L.R."/>
            <person name="Nazareth L.V."/>
            <person name="Okwuonu G."/>
            <person name="Santibanez J."/>
            <person name="Warren W.C."/>
            <person name="Mardis E.R."/>
            <person name="Weinstock G.M."/>
            <person name="Wilson R.K."/>
            <person name="Delehaunty K."/>
            <person name="Dooling D."/>
            <person name="Fronik C."/>
            <person name="Fulton L."/>
            <person name="Fulton B."/>
            <person name="Graves T."/>
            <person name="Minx P."/>
            <person name="Sodergren E."/>
            <person name="Birney E."/>
            <person name="Margulies E.H."/>
            <person name="Herrero J."/>
            <person name="Green E.D."/>
            <person name="Haussler D."/>
            <person name="Siepel A."/>
            <person name="Goldman N."/>
            <person name="Pollard K.S."/>
            <person name="Pedersen J.S."/>
            <person name="Lander E.S."/>
            <person name="Kellis M."/>
        </authorList>
    </citation>
    <scope>NUCLEOTIDE SEQUENCE [LARGE SCALE GENOMIC DNA]</scope>
    <source>
        <strain evidence="9 10">Thorbecke inbred</strain>
    </source>
</reference>
<evidence type="ECO:0000259" key="8">
    <source>
        <dbReference type="PROSITE" id="PS50835"/>
    </source>
</evidence>
<dbReference type="GO" id="GO:0042605">
    <property type="term" value="F:peptide antigen binding"/>
    <property type="evidence" value="ECO:0007669"/>
    <property type="project" value="TreeGrafter"/>
</dbReference>
<dbReference type="Ensembl" id="ENSOCUT00000039806.1">
    <property type="protein sequence ID" value="ENSOCUP00000041853.1"/>
    <property type="gene ID" value="ENSOCUG00000038654.1"/>
</dbReference>
<reference evidence="9" key="2">
    <citation type="submission" date="2025-08" db="UniProtKB">
        <authorList>
            <consortium name="Ensembl"/>
        </authorList>
    </citation>
    <scope>IDENTIFICATION</scope>
    <source>
        <strain evidence="9">Thorbecke</strain>
    </source>
</reference>
<keyword evidence="3" id="KW-1064">Adaptive immunity</keyword>
<dbReference type="GO" id="GO:0002250">
    <property type="term" value="P:adaptive immune response"/>
    <property type="evidence" value="ECO:0007669"/>
    <property type="project" value="UniProtKB-KW"/>
</dbReference>
<sequence>METPLRASLVLLCVPLTWSNGQPPVTQSPAFLKVKEGEGFTLNCSYTDGTSDFFQWFRQGPEGGLISLIQMLSNVREKTSGRVTAMLSKENQHFSLHVRDSQLQDSTVFFCAASTQCLPSTCTLHLNLTEGPGYISC</sequence>
<dbReference type="InterPro" id="IPR013783">
    <property type="entry name" value="Ig-like_fold"/>
</dbReference>
<dbReference type="SMART" id="SM00409">
    <property type="entry name" value="IG"/>
    <property type="match status" value="1"/>
</dbReference>
<feature type="signal peptide" evidence="7">
    <location>
        <begin position="1"/>
        <end position="21"/>
    </location>
</feature>
<dbReference type="PANTHER" id="PTHR19343:SF0">
    <property type="entry name" value="T CELL RECEPTOR ALPHA VARIABLE 23_DELTA VARIABLE 6"/>
    <property type="match status" value="1"/>
</dbReference>
<evidence type="ECO:0000313" key="10">
    <source>
        <dbReference type="Proteomes" id="UP000001811"/>
    </source>
</evidence>
<proteinExistence type="predicted"/>
<dbReference type="PANTHER" id="PTHR19343">
    <property type="entry name" value="T CELL RECEPTOR ALPHA VARIABLE 1-2"/>
    <property type="match status" value="1"/>
</dbReference>
<name>A0A5F9D7N0_RABIT</name>
<keyword evidence="6" id="KW-1279">T cell receptor</keyword>
<dbReference type="Pfam" id="PF07686">
    <property type="entry name" value="V-set"/>
    <property type="match status" value="1"/>
</dbReference>
<protein>
    <recommendedName>
        <fullName evidence="8">Ig-like domain-containing protein</fullName>
    </recommendedName>
</protein>
<dbReference type="GeneTree" id="ENSGT00940000153130"/>
<dbReference type="InterPro" id="IPR051006">
    <property type="entry name" value="TCR_variable_domain"/>
</dbReference>